<dbReference type="AlphaFoldDB" id="A0A9D1GX19"/>
<organism evidence="1 2">
    <name type="scientific">Candidatus Avipropionibacterium avicola</name>
    <dbReference type="NCBI Taxonomy" id="2840701"/>
    <lineage>
        <taxon>Bacteria</taxon>
        <taxon>Bacillati</taxon>
        <taxon>Actinomycetota</taxon>
        <taxon>Actinomycetes</taxon>
        <taxon>Propionibacteriales</taxon>
        <taxon>Propionibacteriaceae</taxon>
        <taxon>Propionibacteriaceae incertae sedis</taxon>
        <taxon>Candidatus Avipropionibacterium</taxon>
    </lineage>
</organism>
<dbReference type="SUPFAM" id="SSF56112">
    <property type="entry name" value="Protein kinase-like (PK-like)"/>
    <property type="match status" value="1"/>
</dbReference>
<evidence type="ECO:0000313" key="1">
    <source>
        <dbReference type="EMBL" id="HIT74608.1"/>
    </source>
</evidence>
<dbReference type="EMBL" id="DVLP01000095">
    <property type="protein sequence ID" value="HIT74608.1"/>
    <property type="molecule type" value="Genomic_DNA"/>
</dbReference>
<gene>
    <name evidence="1" type="ORF">IAA98_03400</name>
</gene>
<evidence type="ECO:0008006" key="3">
    <source>
        <dbReference type="Google" id="ProtNLM"/>
    </source>
</evidence>
<dbReference type="Gene3D" id="3.90.1200.10">
    <property type="match status" value="1"/>
</dbReference>
<protein>
    <recommendedName>
        <fullName evidence="3">Aminoglycoside phosphotransferase domain-containing protein</fullName>
    </recommendedName>
</protein>
<comment type="caution">
    <text evidence="1">The sequence shown here is derived from an EMBL/GenBank/DDBJ whole genome shotgun (WGS) entry which is preliminary data.</text>
</comment>
<reference evidence="1" key="2">
    <citation type="journal article" date="2021" name="PeerJ">
        <title>Extensive microbial diversity within the chicken gut microbiome revealed by metagenomics and culture.</title>
        <authorList>
            <person name="Gilroy R."/>
            <person name="Ravi A."/>
            <person name="Getino M."/>
            <person name="Pursley I."/>
            <person name="Horton D.L."/>
            <person name="Alikhan N.F."/>
            <person name="Baker D."/>
            <person name="Gharbi K."/>
            <person name="Hall N."/>
            <person name="Watson M."/>
            <person name="Adriaenssens E.M."/>
            <person name="Foster-Nyarko E."/>
            <person name="Jarju S."/>
            <person name="Secka A."/>
            <person name="Antonio M."/>
            <person name="Oren A."/>
            <person name="Chaudhuri R.R."/>
            <person name="La Ragione R."/>
            <person name="Hildebrand F."/>
            <person name="Pallen M.J."/>
        </authorList>
    </citation>
    <scope>NUCLEOTIDE SEQUENCE</scope>
    <source>
        <strain evidence="1">ChiGjej1B1-24693</strain>
    </source>
</reference>
<sequence>MNGLVPDELVVEVQSYRVRRAWQGLVEVIDRDGRIRGGRCTPGGTVEMFDVGTDPDLPALAGIDGVVVSHRPGRRAVVRTDDRRWVKVVRPKKERRILEGITRAEAFAGSFRMPAVVSSGPGFVVFEHLAGRSLGEGAGWTPAEWDRAWSEVMTAWAAAGGGRSGTDAQESVHDAAAEVAVLERWRGQVADAALPDGYDVLMQDVEQELLTGTPAPLRVAHRDLHDKQLVWDRDRGPGLLDVDTATVAEAALDLGNLRAHARWRRVQGAWSEAQTDTVVRRIDEAAARVDCSPQRLDTYERATLLRLVCVHLHRPADRHLVGALVAQVAATTTSAAAASYPVDRR</sequence>
<accession>A0A9D1GX19</accession>
<dbReference type="Proteomes" id="UP000886842">
    <property type="component" value="Unassembled WGS sequence"/>
</dbReference>
<dbReference type="InterPro" id="IPR011009">
    <property type="entry name" value="Kinase-like_dom_sf"/>
</dbReference>
<proteinExistence type="predicted"/>
<name>A0A9D1GX19_9ACTN</name>
<reference evidence="1" key="1">
    <citation type="submission" date="2020-10" db="EMBL/GenBank/DDBJ databases">
        <authorList>
            <person name="Gilroy R."/>
        </authorList>
    </citation>
    <scope>NUCLEOTIDE SEQUENCE</scope>
    <source>
        <strain evidence="1">ChiGjej1B1-24693</strain>
    </source>
</reference>
<evidence type="ECO:0000313" key="2">
    <source>
        <dbReference type="Proteomes" id="UP000886842"/>
    </source>
</evidence>